<proteinExistence type="predicted"/>
<name>A0AAF0QAR4_SOLVR</name>
<feature type="signal peptide" evidence="1">
    <location>
        <begin position="1"/>
        <end position="17"/>
    </location>
</feature>
<organism evidence="2 3">
    <name type="scientific">Solanum verrucosum</name>
    <dbReference type="NCBI Taxonomy" id="315347"/>
    <lineage>
        <taxon>Eukaryota</taxon>
        <taxon>Viridiplantae</taxon>
        <taxon>Streptophyta</taxon>
        <taxon>Embryophyta</taxon>
        <taxon>Tracheophyta</taxon>
        <taxon>Spermatophyta</taxon>
        <taxon>Magnoliopsida</taxon>
        <taxon>eudicotyledons</taxon>
        <taxon>Gunneridae</taxon>
        <taxon>Pentapetalae</taxon>
        <taxon>asterids</taxon>
        <taxon>lamiids</taxon>
        <taxon>Solanales</taxon>
        <taxon>Solanaceae</taxon>
        <taxon>Solanoideae</taxon>
        <taxon>Solaneae</taxon>
        <taxon>Solanum</taxon>
    </lineage>
</organism>
<dbReference type="EMBL" id="CP133614">
    <property type="protein sequence ID" value="WMV20219.1"/>
    <property type="molecule type" value="Genomic_DNA"/>
</dbReference>
<evidence type="ECO:0000313" key="2">
    <source>
        <dbReference type="EMBL" id="WMV20219.1"/>
    </source>
</evidence>
<evidence type="ECO:0000313" key="3">
    <source>
        <dbReference type="Proteomes" id="UP001234989"/>
    </source>
</evidence>
<keyword evidence="3" id="KW-1185">Reference proteome</keyword>
<evidence type="ECO:0000256" key="1">
    <source>
        <dbReference type="SAM" id="SignalP"/>
    </source>
</evidence>
<dbReference type="Proteomes" id="UP001234989">
    <property type="component" value="Chromosome 3"/>
</dbReference>
<dbReference type="AlphaFoldDB" id="A0AAF0QAR4"/>
<gene>
    <name evidence="2" type="ORF">MTR67_013604</name>
</gene>
<keyword evidence="1" id="KW-0732">Signal</keyword>
<accession>A0AAF0QAR4</accession>
<reference evidence="2" key="1">
    <citation type="submission" date="2023-08" db="EMBL/GenBank/DDBJ databases">
        <title>A de novo genome assembly of Solanum verrucosum Schlechtendal, a Mexican diploid species geographically isolated from the other diploid A-genome species in potato relatives.</title>
        <authorList>
            <person name="Hosaka K."/>
        </authorList>
    </citation>
    <scope>NUCLEOTIDE SEQUENCE</scope>
    <source>
        <tissue evidence="2">Young leaves</tissue>
    </source>
</reference>
<feature type="chain" id="PRO_5042226132" evidence="1">
    <location>
        <begin position="18"/>
        <end position="107"/>
    </location>
</feature>
<sequence length="107" mass="12128">MFLQFVLAFSAYLHVLGTQFSQKFSSQCSVVQVLSIQITLRSVPDLQFSRISDQNALNDSRTISLSTAQLSKALTRSYELGIEQTRRRWKDRSEGYATITRNTSNSS</sequence>
<protein>
    <submittedName>
        <fullName evidence="2">Uncharacterized protein</fullName>
    </submittedName>
</protein>